<dbReference type="InterPro" id="IPR020805">
    <property type="entry name" value="Cell_div_FtsZ_CS"/>
</dbReference>
<dbReference type="InterPro" id="IPR000158">
    <property type="entry name" value="Cell_div_FtsZ"/>
</dbReference>
<dbReference type="GO" id="GO:0043093">
    <property type="term" value="P:FtsZ-dependent cytokinesis"/>
    <property type="evidence" value="ECO:0007669"/>
    <property type="project" value="UniProtKB-UniRule"/>
</dbReference>
<name>A0A7S7SNM4_PALFE</name>
<keyword evidence="3 4" id="KW-0342">GTP-binding</keyword>
<proteinExistence type="inferred from homology"/>
<evidence type="ECO:0000256" key="6">
    <source>
        <dbReference type="RuleBase" id="RU000631"/>
    </source>
</evidence>
<dbReference type="InterPro" id="IPR037103">
    <property type="entry name" value="Tubulin/FtsZ-like_C"/>
</dbReference>
<dbReference type="GO" id="GO:0032153">
    <property type="term" value="C:cell division site"/>
    <property type="evidence" value="ECO:0007669"/>
    <property type="project" value="UniProtKB-UniRule"/>
</dbReference>
<feature type="region of interest" description="Disordered" evidence="7">
    <location>
        <begin position="397"/>
        <end position="438"/>
    </location>
</feature>
<keyword evidence="2 4" id="KW-0547">Nucleotide-binding</keyword>
<evidence type="ECO:0000256" key="2">
    <source>
        <dbReference type="ARBA" id="ARBA00022741"/>
    </source>
</evidence>
<dbReference type="FunFam" id="3.40.50.1440:FF:000001">
    <property type="entry name" value="Cell division protein FtsZ"/>
    <property type="match status" value="1"/>
</dbReference>
<dbReference type="PRINTS" id="PR00423">
    <property type="entry name" value="CELLDVISFTSZ"/>
</dbReference>
<dbReference type="KEGG" id="pfer:IRI77_17295"/>
<reference evidence="10 11" key="1">
    <citation type="submission" date="2020-10" db="EMBL/GenBank/DDBJ databases">
        <title>Complete genome sequence of Paludibaculum fermentans P105T, a facultatively anaerobic acidobacterium capable of dissimilatory Fe(III) reduction.</title>
        <authorList>
            <person name="Dedysh S.N."/>
            <person name="Beletsky A.V."/>
            <person name="Kulichevskaya I.S."/>
            <person name="Mardanov A.V."/>
            <person name="Ravin N.V."/>
        </authorList>
    </citation>
    <scope>NUCLEOTIDE SEQUENCE [LARGE SCALE GENOMIC DNA]</scope>
    <source>
        <strain evidence="10 11">P105</strain>
    </source>
</reference>
<comment type="subcellular location">
    <subcellularLocation>
        <location evidence="4">Cytoplasm</location>
    </subcellularLocation>
    <text evidence="4">Assembles at midcell at the inner surface of the cytoplasmic membrane.</text>
</comment>
<dbReference type="PROSITE" id="PS01135">
    <property type="entry name" value="FTSZ_2"/>
    <property type="match status" value="1"/>
</dbReference>
<dbReference type="InterPro" id="IPR045061">
    <property type="entry name" value="FtsZ/CetZ"/>
</dbReference>
<dbReference type="PANTHER" id="PTHR30314">
    <property type="entry name" value="CELL DIVISION PROTEIN FTSZ-RELATED"/>
    <property type="match status" value="1"/>
</dbReference>
<evidence type="ECO:0000259" key="8">
    <source>
        <dbReference type="SMART" id="SM00864"/>
    </source>
</evidence>
<dbReference type="GO" id="GO:0005525">
    <property type="term" value="F:GTP binding"/>
    <property type="evidence" value="ECO:0007669"/>
    <property type="project" value="UniProtKB-UniRule"/>
</dbReference>
<dbReference type="InterPro" id="IPR008280">
    <property type="entry name" value="Tub_FtsZ_C"/>
</dbReference>
<gene>
    <name evidence="4 10" type="primary">ftsZ</name>
    <name evidence="10" type="ORF">IRI77_17295</name>
</gene>
<comment type="similarity">
    <text evidence="1 4 6">Belongs to the FtsZ family.</text>
</comment>
<feature type="binding site" evidence="4">
    <location>
        <position position="146"/>
    </location>
    <ligand>
        <name>GTP</name>
        <dbReference type="ChEBI" id="CHEBI:37565"/>
    </ligand>
</feature>
<evidence type="ECO:0000259" key="9">
    <source>
        <dbReference type="SMART" id="SM00865"/>
    </source>
</evidence>
<dbReference type="NCBIfam" id="TIGR00065">
    <property type="entry name" value="ftsZ"/>
    <property type="match status" value="1"/>
</dbReference>
<dbReference type="SUPFAM" id="SSF52490">
    <property type="entry name" value="Tubulin nucleotide-binding domain-like"/>
    <property type="match status" value="1"/>
</dbReference>
<keyword evidence="4 6" id="KW-0132">Cell division</keyword>
<comment type="function">
    <text evidence="4 6">Essential cell division protein that forms a contractile ring structure (Z ring) at the future cell division site. The regulation of the ring assembly controls the timing and the location of cell division. One of the functions of the FtsZ ring is to recruit other cell division proteins to the septum to produce a new cell wall between the dividing cells. Binds GTP and shows GTPase activity.</text>
</comment>
<protein>
    <recommendedName>
        <fullName evidence="4 5">Cell division protein FtsZ</fullName>
    </recommendedName>
</protein>
<feature type="domain" description="Tubulin/FtsZ 2-layer sandwich" evidence="9">
    <location>
        <begin position="214"/>
        <end position="333"/>
    </location>
</feature>
<evidence type="ECO:0000256" key="5">
    <source>
        <dbReference type="NCBIfam" id="TIGR00065"/>
    </source>
</evidence>
<feature type="binding site" evidence="4">
    <location>
        <position position="194"/>
    </location>
    <ligand>
        <name>GTP</name>
        <dbReference type="ChEBI" id="CHEBI:37565"/>
    </ligand>
</feature>
<dbReference type="CDD" id="cd02201">
    <property type="entry name" value="FtsZ_type1"/>
    <property type="match status" value="1"/>
</dbReference>
<dbReference type="Gene3D" id="3.40.50.1440">
    <property type="entry name" value="Tubulin/FtsZ, GTPase domain"/>
    <property type="match status" value="1"/>
</dbReference>
<dbReference type="InterPro" id="IPR036525">
    <property type="entry name" value="Tubulin/FtsZ_GTPase_sf"/>
</dbReference>
<dbReference type="HAMAP" id="MF_00909">
    <property type="entry name" value="FtsZ"/>
    <property type="match status" value="1"/>
</dbReference>
<dbReference type="PROSITE" id="PS01134">
    <property type="entry name" value="FTSZ_1"/>
    <property type="match status" value="1"/>
</dbReference>
<evidence type="ECO:0000256" key="7">
    <source>
        <dbReference type="SAM" id="MobiDB-lite"/>
    </source>
</evidence>
<dbReference type="Pfam" id="PF12327">
    <property type="entry name" value="FtsZ_C"/>
    <property type="match status" value="1"/>
</dbReference>
<dbReference type="PANTHER" id="PTHR30314:SF3">
    <property type="entry name" value="MITOCHONDRIAL DIVISION PROTEIN FSZA"/>
    <property type="match status" value="1"/>
</dbReference>
<evidence type="ECO:0000256" key="3">
    <source>
        <dbReference type="ARBA" id="ARBA00023134"/>
    </source>
</evidence>
<dbReference type="Proteomes" id="UP000593892">
    <property type="component" value="Chromosome"/>
</dbReference>
<dbReference type="GO" id="GO:0005737">
    <property type="term" value="C:cytoplasm"/>
    <property type="evidence" value="ECO:0007669"/>
    <property type="project" value="UniProtKB-SubCell"/>
</dbReference>
<feature type="compositionally biased region" description="Low complexity" evidence="7">
    <location>
        <begin position="404"/>
        <end position="415"/>
    </location>
</feature>
<dbReference type="SMART" id="SM00864">
    <property type="entry name" value="Tubulin"/>
    <property type="match status" value="1"/>
</dbReference>
<dbReference type="Pfam" id="PF00091">
    <property type="entry name" value="Tubulin"/>
    <property type="match status" value="1"/>
</dbReference>
<sequence>MPDLDALKFEIQDETLGGTRIKVVGVGGGGSNAVNRMVASGVGGVEFFVMNTDAQALRTSKIVNKIALGTRITHGLGAGSDPEIGRQAALEDTDRIIEVLEGADMVFVAAGLGGGTGTGAAPVIAALAKELNALTIAVVTKPFSFEGPRRMNQAERGLAELHATVDCVISIPNDRLVDLVPAGTSFFEAFRMADDVLRQGVQGISDIITTPGLINRDFADVRAIMLGMGFAMMGTASAKGPNAAVEAAKAAIQCPLLEEGGLKGARAILLNITSSGNLSLHEMHDACKLIREATGNPDVQINFGLVPDDTLDDEVKITVIATGFQRENMQHVEPPHVSAVRSGAPKVLTPAAVPSSTLMPVTQQPFPSMQFPPGTEPMFTSVEMPGQEQYSDVTLDVEAEPETEAQPQAAEAELPPQLPPKPAPQGDDDAFSLDDLDTPAFLRRERKLFQ</sequence>
<keyword evidence="4 6" id="KW-0717">Septation</keyword>
<dbReference type="AlphaFoldDB" id="A0A7S7SNM4"/>
<dbReference type="InterPro" id="IPR024757">
    <property type="entry name" value="FtsZ_C"/>
</dbReference>
<evidence type="ECO:0000256" key="1">
    <source>
        <dbReference type="ARBA" id="ARBA00009690"/>
    </source>
</evidence>
<feature type="domain" description="Tubulin/FtsZ GTPase" evidence="8">
    <location>
        <begin position="20"/>
        <end position="212"/>
    </location>
</feature>
<dbReference type="RefSeq" id="WP_194453283.1">
    <property type="nucleotide sequence ID" value="NZ_CP063849.1"/>
</dbReference>
<keyword evidence="11" id="KW-1185">Reference proteome</keyword>
<keyword evidence="4" id="KW-0963">Cytoplasm</keyword>
<keyword evidence="4 6" id="KW-0131">Cell cycle</keyword>
<dbReference type="EMBL" id="CP063849">
    <property type="protein sequence ID" value="QOY91629.1"/>
    <property type="molecule type" value="Genomic_DNA"/>
</dbReference>
<evidence type="ECO:0000313" key="10">
    <source>
        <dbReference type="EMBL" id="QOY91629.1"/>
    </source>
</evidence>
<feature type="compositionally biased region" description="Acidic residues" evidence="7">
    <location>
        <begin position="426"/>
        <end position="437"/>
    </location>
</feature>
<evidence type="ECO:0000313" key="11">
    <source>
        <dbReference type="Proteomes" id="UP000593892"/>
    </source>
</evidence>
<dbReference type="Gene3D" id="3.30.1330.20">
    <property type="entry name" value="Tubulin/FtsZ, C-terminal domain"/>
    <property type="match status" value="1"/>
</dbReference>
<organism evidence="10 11">
    <name type="scientific">Paludibaculum fermentans</name>
    <dbReference type="NCBI Taxonomy" id="1473598"/>
    <lineage>
        <taxon>Bacteria</taxon>
        <taxon>Pseudomonadati</taxon>
        <taxon>Acidobacteriota</taxon>
        <taxon>Terriglobia</taxon>
        <taxon>Bryobacterales</taxon>
        <taxon>Bryobacteraceae</taxon>
        <taxon>Paludibaculum</taxon>
    </lineage>
</organism>
<comment type="subunit">
    <text evidence="4">Homodimer. Polymerizes to form a dynamic ring structure in a strictly GTP-dependent manner. Interacts directly with several other division proteins.</text>
</comment>
<feature type="binding site" evidence="4">
    <location>
        <begin position="115"/>
        <end position="117"/>
    </location>
    <ligand>
        <name>GTP</name>
        <dbReference type="ChEBI" id="CHEBI:37565"/>
    </ligand>
</feature>
<dbReference type="SUPFAM" id="SSF55307">
    <property type="entry name" value="Tubulin C-terminal domain-like"/>
    <property type="match status" value="1"/>
</dbReference>
<dbReference type="InterPro" id="IPR018316">
    <property type="entry name" value="Tubulin/FtsZ_2-layer-sand-dom"/>
</dbReference>
<dbReference type="GO" id="GO:0051258">
    <property type="term" value="P:protein polymerization"/>
    <property type="evidence" value="ECO:0007669"/>
    <property type="project" value="UniProtKB-UniRule"/>
</dbReference>
<accession>A0A7S7SNM4</accession>
<feature type="binding site" evidence="4">
    <location>
        <position position="150"/>
    </location>
    <ligand>
        <name>GTP</name>
        <dbReference type="ChEBI" id="CHEBI:37565"/>
    </ligand>
</feature>
<dbReference type="InterPro" id="IPR003008">
    <property type="entry name" value="Tubulin_FtsZ_GTPase"/>
</dbReference>
<dbReference type="GO" id="GO:0003924">
    <property type="term" value="F:GTPase activity"/>
    <property type="evidence" value="ECO:0007669"/>
    <property type="project" value="UniProtKB-UniRule"/>
</dbReference>
<dbReference type="GO" id="GO:0000917">
    <property type="term" value="P:division septum assembly"/>
    <property type="evidence" value="ECO:0007669"/>
    <property type="project" value="UniProtKB-KW"/>
</dbReference>
<evidence type="ECO:0000256" key="4">
    <source>
        <dbReference type="HAMAP-Rule" id="MF_00909"/>
    </source>
</evidence>
<feature type="binding site" evidence="4">
    <location>
        <begin position="28"/>
        <end position="32"/>
    </location>
    <ligand>
        <name>GTP</name>
        <dbReference type="ChEBI" id="CHEBI:37565"/>
    </ligand>
</feature>
<dbReference type="SMART" id="SM00865">
    <property type="entry name" value="Tubulin_C"/>
    <property type="match status" value="1"/>
</dbReference>